<sequence length="397" mass="43875">MARYTPTARRRERAMPYEGEEEPACPAVKRSREDHRDAPAMKRSRALDAPRTSYPVWSPDMSRSLRLRIPFRAASLRLSPNPRLARRPSRPPCFLRATAKPEVREEGILLRPEDGQVDGARVGHVACLLEGEIRAVDQDPEHAEVLKMGSSAPVSVTFYEEPGMYASQGLGQCGYGSDVTGDTDFNRLSLYPLHVAAGNMEFLGGCGACGTLSYNGKARSYVVTDVTDVKDDLDRRGAAWPPYGSHIDMMGTEFDFFQTLPRNGDQLDFSKGGIFTGNWTRVPCETIGSPNYPDGPGGRYVVRTQAFNRWARAIVVSRMHGVGEVQNIDFMSRNGNFFPGRRVDGWGAWYTPGQDLSGFGGVGLKITMVDGTVIETPDYPLPDFMFLGTGNVYMIQP</sequence>
<evidence type="ECO:0000313" key="3">
    <source>
        <dbReference type="EMBL" id="GAQ93121.1"/>
    </source>
</evidence>
<dbReference type="AlphaFoldDB" id="A0A1Y1IUS2"/>
<feature type="region of interest" description="Disordered" evidence="1">
    <location>
        <begin position="1"/>
        <end position="49"/>
    </location>
</feature>
<protein>
    <recommendedName>
        <fullName evidence="2">Expansin-like EG45 domain-containing protein</fullName>
    </recommendedName>
</protein>
<dbReference type="EMBL" id="DF238261">
    <property type="protein sequence ID" value="GAQ93121.1"/>
    <property type="molecule type" value="Genomic_DNA"/>
</dbReference>
<feature type="domain" description="Expansin-like EG45" evidence="2">
    <location>
        <begin position="170"/>
        <end position="289"/>
    </location>
</feature>
<evidence type="ECO:0000313" key="4">
    <source>
        <dbReference type="Proteomes" id="UP000054558"/>
    </source>
</evidence>
<accession>A0A1Y1IUS2</accession>
<feature type="compositionally biased region" description="Basic and acidic residues" evidence="1">
    <location>
        <begin position="30"/>
        <end position="48"/>
    </location>
</feature>
<dbReference type="Proteomes" id="UP000054558">
    <property type="component" value="Unassembled WGS sequence"/>
</dbReference>
<name>A0A1Y1IUS2_KLENI</name>
<gene>
    <name evidence="3" type="ORF">KFL_013120010</name>
</gene>
<proteinExistence type="predicted"/>
<organism evidence="3 4">
    <name type="scientific">Klebsormidium nitens</name>
    <name type="common">Green alga</name>
    <name type="synonym">Ulothrix nitens</name>
    <dbReference type="NCBI Taxonomy" id="105231"/>
    <lineage>
        <taxon>Eukaryota</taxon>
        <taxon>Viridiplantae</taxon>
        <taxon>Streptophyta</taxon>
        <taxon>Klebsormidiophyceae</taxon>
        <taxon>Klebsormidiales</taxon>
        <taxon>Klebsormidiaceae</taxon>
        <taxon>Klebsormidium</taxon>
    </lineage>
</organism>
<dbReference type="Gene3D" id="2.40.40.10">
    <property type="entry name" value="RlpA-like domain"/>
    <property type="match status" value="1"/>
</dbReference>
<evidence type="ECO:0000259" key="2">
    <source>
        <dbReference type="PROSITE" id="PS50842"/>
    </source>
</evidence>
<dbReference type="InterPro" id="IPR036908">
    <property type="entry name" value="RlpA-like_sf"/>
</dbReference>
<keyword evidence="4" id="KW-1185">Reference proteome</keyword>
<dbReference type="PROSITE" id="PS50842">
    <property type="entry name" value="EXPANSIN_EG45"/>
    <property type="match status" value="1"/>
</dbReference>
<dbReference type="InterPro" id="IPR007112">
    <property type="entry name" value="Expansin/allergen_DPBB_dom"/>
</dbReference>
<evidence type="ECO:0000256" key="1">
    <source>
        <dbReference type="SAM" id="MobiDB-lite"/>
    </source>
</evidence>
<dbReference type="SUPFAM" id="SSF50685">
    <property type="entry name" value="Barwin-like endoglucanases"/>
    <property type="match status" value="1"/>
</dbReference>
<dbReference type="OrthoDB" id="5823761at2759"/>
<reference evidence="3 4" key="1">
    <citation type="journal article" date="2014" name="Nat. Commun.">
        <title>Klebsormidium flaccidum genome reveals primary factors for plant terrestrial adaptation.</title>
        <authorList>
            <person name="Hori K."/>
            <person name="Maruyama F."/>
            <person name="Fujisawa T."/>
            <person name="Togashi T."/>
            <person name="Yamamoto N."/>
            <person name="Seo M."/>
            <person name="Sato S."/>
            <person name="Yamada T."/>
            <person name="Mori H."/>
            <person name="Tajima N."/>
            <person name="Moriyama T."/>
            <person name="Ikeuchi M."/>
            <person name="Watanabe M."/>
            <person name="Wada H."/>
            <person name="Kobayashi K."/>
            <person name="Saito M."/>
            <person name="Masuda T."/>
            <person name="Sasaki-Sekimoto Y."/>
            <person name="Mashiguchi K."/>
            <person name="Awai K."/>
            <person name="Shimojima M."/>
            <person name="Masuda S."/>
            <person name="Iwai M."/>
            <person name="Nobusawa T."/>
            <person name="Narise T."/>
            <person name="Kondo S."/>
            <person name="Saito H."/>
            <person name="Sato R."/>
            <person name="Murakawa M."/>
            <person name="Ihara Y."/>
            <person name="Oshima-Yamada Y."/>
            <person name="Ohtaka K."/>
            <person name="Satoh M."/>
            <person name="Sonobe K."/>
            <person name="Ishii M."/>
            <person name="Ohtani R."/>
            <person name="Kanamori-Sato M."/>
            <person name="Honoki R."/>
            <person name="Miyazaki D."/>
            <person name="Mochizuki H."/>
            <person name="Umetsu J."/>
            <person name="Higashi K."/>
            <person name="Shibata D."/>
            <person name="Kamiya Y."/>
            <person name="Sato N."/>
            <person name="Nakamura Y."/>
            <person name="Tabata S."/>
            <person name="Ida S."/>
            <person name="Kurokawa K."/>
            <person name="Ohta H."/>
        </authorList>
    </citation>
    <scope>NUCLEOTIDE SEQUENCE [LARGE SCALE GENOMIC DNA]</scope>
    <source>
        <strain evidence="3 4">NIES-2285</strain>
    </source>
</reference>